<organism evidence="2 3">
    <name type="scientific">Rhodosorus marinus</name>
    <dbReference type="NCBI Taxonomy" id="101924"/>
    <lineage>
        <taxon>Eukaryota</taxon>
        <taxon>Rhodophyta</taxon>
        <taxon>Stylonematophyceae</taxon>
        <taxon>Stylonematales</taxon>
        <taxon>Stylonemataceae</taxon>
        <taxon>Rhodosorus</taxon>
    </lineage>
</organism>
<evidence type="ECO:0000313" key="3">
    <source>
        <dbReference type="Proteomes" id="UP001157974"/>
    </source>
</evidence>
<reference evidence="2 3" key="1">
    <citation type="journal article" date="2023" name="Nat. Commun.">
        <title>Origin of minicircular mitochondrial genomes in red algae.</title>
        <authorList>
            <person name="Lee Y."/>
            <person name="Cho C.H."/>
            <person name="Lee Y.M."/>
            <person name="Park S.I."/>
            <person name="Yang J.H."/>
            <person name="West J.A."/>
            <person name="Bhattacharya D."/>
            <person name="Yoon H.S."/>
        </authorList>
    </citation>
    <scope>NUCLEOTIDE SEQUENCE [LARGE SCALE GENOMIC DNA]</scope>
    <source>
        <strain evidence="2 3">CCMP1338</strain>
        <tissue evidence="2">Whole cell</tissue>
    </source>
</reference>
<accession>A0AAV8UMQ1</accession>
<comment type="caution">
    <text evidence="2">The sequence shown here is derived from an EMBL/GenBank/DDBJ whole genome shotgun (WGS) entry which is preliminary data.</text>
</comment>
<feature type="region of interest" description="Disordered" evidence="1">
    <location>
        <begin position="28"/>
        <end position="47"/>
    </location>
</feature>
<feature type="region of interest" description="Disordered" evidence="1">
    <location>
        <begin position="1"/>
        <end position="20"/>
    </location>
</feature>
<dbReference type="EMBL" id="JAMWBK010000008">
    <property type="protein sequence ID" value="KAJ8902833.1"/>
    <property type="molecule type" value="Genomic_DNA"/>
</dbReference>
<feature type="compositionally biased region" description="Acidic residues" evidence="1">
    <location>
        <begin position="106"/>
        <end position="119"/>
    </location>
</feature>
<evidence type="ECO:0000256" key="1">
    <source>
        <dbReference type="SAM" id="MobiDB-lite"/>
    </source>
</evidence>
<gene>
    <name evidence="2" type="ORF">NDN08_006153</name>
</gene>
<proteinExistence type="predicted"/>
<evidence type="ECO:0000313" key="2">
    <source>
        <dbReference type="EMBL" id="KAJ8902833.1"/>
    </source>
</evidence>
<sequence length="147" mass="16637">MRKSSPRGQEDGGVRKIPFRIRKRSSFRRVKSSELDTTGSKLPSFAQEDVVQRKQSCELNVDDSEALSAKLASSGRLPLPEELESLRQGASMEVEPEEIARAQMSDSEEEEDEGESLDEDLIRQVRNEHLVREGSDPLVKEIFDLYT</sequence>
<dbReference type="Proteomes" id="UP001157974">
    <property type="component" value="Unassembled WGS sequence"/>
</dbReference>
<feature type="region of interest" description="Disordered" evidence="1">
    <location>
        <begin position="72"/>
        <end position="122"/>
    </location>
</feature>
<protein>
    <submittedName>
        <fullName evidence="2">Uncharacterized protein</fullName>
    </submittedName>
</protein>
<keyword evidence="3" id="KW-1185">Reference proteome</keyword>
<name>A0AAV8UMQ1_9RHOD</name>
<dbReference type="AlphaFoldDB" id="A0AAV8UMQ1"/>